<organism evidence="1 2">
    <name type="scientific">Botrytis tulipae</name>
    <dbReference type="NCBI Taxonomy" id="87230"/>
    <lineage>
        <taxon>Eukaryota</taxon>
        <taxon>Fungi</taxon>
        <taxon>Dikarya</taxon>
        <taxon>Ascomycota</taxon>
        <taxon>Pezizomycotina</taxon>
        <taxon>Leotiomycetes</taxon>
        <taxon>Helotiales</taxon>
        <taxon>Sclerotiniaceae</taxon>
        <taxon>Botrytis</taxon>
    </lineage>
</organism>
<accession>A0A4Z1EFC3</accession>
<dbReference type="EMBL" id="PQXH01000122">
    <property type="protein sequence ID" value="TGO10906.1"/>
    <property type="molecule type" value="Genomic_DNA"/>
</dbReference>
<evidence type="ECO:0000313" key="2">
    <source>
        <dbReference type="Proteomes" id="UP000297777"/>
    </source>
</evidence>
<dbReference type="Proteomes" id="UP000297777">
    <property type="component" value="Unassembled WGS sequence"/>
</dbReference>
<dbReference type="OrthoDB" id="3693942at2759"/>
<keyword evidence="2" id="KW-1185">Reference proteome</keyword>
<name>A0A4Z1EFC3_9HELO</name>
<proteinExistence type="predicted"/>
<comment type="caution">
    <text evidence="1">The sequence shown here is derived from an EMBL/GenBank/DDBJ whole genome shotgun (WGS) entry which is preliminary data.</text>
</comment>
<gene>
    <name evidence="1" type="ORF">BTUL_0122g00160</name>
</gene>
<dbReference type="AlphaFoldDB" id="A0A4Z1EFC3"/>
<evidence type="ECO:0000313" key="1">
    <source>
        <dbReference type="EMBL" id="TGO10906.1"/>
    </source>
</evidence>
<protein>
    <submittedName>
        <fullName evidence="1">Uncharacterized protein</fullName>
    </submittedName>
</protein>
<reference evidence="1 2" key="1">
    <citation type="submission" date="2017-12" db="EMBL/GenBank/DDBJ databases">
        <title>Comparative genomics of Botrytis spp.</title>
        <authorList>
            <person name="Valero-Jimenez C.A."/>
            <person name="Tapia P."/>
            <person name="Veloso J."/>
            <person name="Silva-Moreno E."/>
            <person name="Staats M."/>
            <person name="Valdes J.H."/>
            <person name="Van Kan J.A.L."/>
        </authorList>
    </citation>
    <scope>NUCLEOTIDE SEQUENCE [LARGE SCALE GENOMIC DNA]</scope>
    <source>
        <strain evidence="1 2">Bt9001</strain>
    </source>
</reference>
<sequence>MSSNLTTEDPIILAVPPLDLGNREVGASIQYIDFFLNVPEEAREILADYKKAVWWNTAYASDSVPQDESVTSAAKRVGYSARVADYDIKNTPWLSSAKSEIKKKSISVSSKNFHGALTDTVLEGSVSLPASGSEDLENFFKVLTEAVETRSQFCSDTNIHHMQELFVHQLLYQSIQTVIRTCLFEVTSEMVEVQRKKSSSTTINVPIAYSEYEAVVNMDFWTQASDMIEEQEKIQREDYVKNDTIKISA</sequence>